<feature type="compositionally biased region" description="Basic and acidic residues" evidence="3">
    <location>
        <begin position="298"/>
        <end position="315"/>
    </location>
</feature>
<organism evidence="4 5">
    <name type="scientific">Symbiodinium microadriaticum</name>
    <name type="common">Dinoflagellate</name>
    <name type="synonym">Zooxanthella microadriatica</name>
    <dbReference type="NCBI Taxonomy" id="2951"/>
    <lineage>
        <taxon>Eukaryota</taxon>
        <taxon>Sar</taxon>
        <taxon>Alveolata</taxon>
        <taxon>Dinophyceae</taxon>
        <taxon>Suessiales</taxon>
        <taxon>Symbiodiniaceae</taxon>
        <taxon>Symbiodinium</taxon>
    </lineage>
</organism>
<feature type="compositionally biased region" description="Acidic residues" evidence="3">
    <location>
        <begin position="781"/>
        <end position="791"/>
    </location>
</feature>
<feature type="region of interest" description="Disordered" evidence="3">
    <location>
        <begin position="815"/>
        <end position="922"/>
    </location>
</feature>
<evidence type="ECO:0000256" key="3">
    <source>
        <dbReference type="SAM" id="MobiDB-lite"/>
    </source>
</evidence>
<dbReference type="GO" id="GO:0005685">
    <property type="term" value="C:U1 snRNP"/>
    <property type="evidence" value="ECO:0007669"/>
    <property type="project" value="InterPro"/>
</dbReference>
<feature type="compositionally biased region" description="Low complexity" evidence="3">
    <location>
        <begin position="571"/>
        <end position="591"/>
    </location>
</feature>
<feature type="compositionally biased region" description="Acidic residues" evidence="3">
    <location>
        <begin position="258"/>
        <end position="269"/>
    </location>
</feature>
<dbReference type="Pfam" id="PF03194">
    <property type="entry name" value="LUC7"/>
    <property type="match status" value="1"/>
</dbReference>
<feature type="compositionally biased region" description="Polar residues" evidence="3">
    <location>
        <begin position="845"/>
        <end position="857"/>
    </location>
</feature>
<feature type="compositionally biased region" description="Polar residues" evidence="3">
    <location>
        <begin position="907"/>
        <end position="922"/>
    </location>
</feature>
<comment type="caution">
    <text evidence="4">The sequence shown here is derived from an EMBL/GenBank/DDBJ whole genome shotgun (WGS) entry which is preliminary data.</text>
</comment>
<evidence type="ECO:0000256" key="2">
    <source>
        <dbReference type="SAM" id="Coils"/>
    </source>
</evidence>
<sequence length="922" mass="103236">MNKARAMLDALMGPQRDQKKDENAEDWKDKSICKGYLIGFCPFDKFVVGGKRGIDPCDKIHSEVIREKFLATKDGKEGSDLRIKYEEYSIRDLEFCVQEAEAYGRREVERLRKEPRSKALPADVNQKISQMKRESTNLAQKANALEDCEARKKEELTKQSDDLLEEAKKYEKEEEEKVKANFRPLACEVCGTAYISNNEGEYEAHLRYKIHNSYAEIRARLKELKDKKAERDRILKEKKEEERKKKNEEYMKKVAEEEKAEQEAGGDGEGDNRAKSKSKQKDESQKENGYKKKRRGSRSKDRGRGKSRKDRDRDRRGRGRKERRDRSSSRSRSRSRRRCKELAGQVAMQICKDLHQAVVLFAGCSEVQETFANCADGSMVYTLVPAGGMLRVGQAILAGGSIAETQTVLLRVADIYIAFAGGPQVSEQAKIVYSRGAFAAMQRGAVYSSLATSQVFLIALLEQVKLTMQVRMGGMDGLTASRLDVADGVFPWYLQADTKNKEKDKQERTPQEWRGAGPVKLSPGVMQFELHGGGGECASPLVLPNGWIPHMSGNVKFTFPVNTRQLSPSNGARSGTTSSSSGSRSDDGQQAYSPELCGGEDAQRLFDQGHPGLYNAGEEGLGDWLARFRYEFNAQLLDDLTSNTGSVRPRAHFEAEVADEQLTSQADDQEQLSNYVHLFEPRVTHDLCFLQTLMQKTTQDRVTYQRANGNLVQLDHAGTMFSWRNMVTDVHTIPGAALGSNHFQPQETSTQEQRPKHAWISRQTWQLIEQRSAARKRQDKEEEEEEEEEEELRLHKTMRSQARLAKQQCFKDRLAESEVTEDDETSGAGSSASGRTTSRARSHSHGPTASPQATASKLTRAPRRAALGSPHTDDSPVSMELIATGELGPVLEGMAANKVPAPDSIPSEASSMAHSREQNTLA</sequence>
<keyword evidence="2" id="KW-0175">Coiled coil</keyword>
<dbReference type="GO" id="GO:0006376">
    <property type="term" value="P:mRNA splice site recognition"/>
    <property type="evidence" value="ECO:0007669"/>
    <property type="project" value="InterPro"/>
</dbReference>
<feature type="compositionally biased region" description="Basic residues" evidence="3">
    <location>
        <begin position="329"/>
        <end position="339"/>
    </location>
</feature>
<dbReference type="OrthoDB" id="153872at2759"/>
<dbReference type="PANTHER" id="PTHR12375">
    <property type="entry name" value="RNA-BINDING PROTEIN LUC7-RELATED"/>
    <property type="match status" value="1"/>
</dbReference>
<keyword evidence="5" id="KW-1185">Reference proteome</keyword>
<evidence type="ECO:0000313" key="4">
    <source>
        <dbReference type="EMBL" id="OLQ06247.1"/>
    </source>
</evidence>
<feature type="compositionally biased region" description="Basic and acidic residues" evidence="3">
    <location>
        <begin position="270"/>
        <end position="290"/>
    </location>
</feature>
<name>A0A1Q9EFU4_SYMMI</name>
<feature type="region of interest" description="Disordered" evidence="3">
    <location>
        <begin position="738"/>
        <end position="799"/>
    </location>
</feature>
<dbReference type="Proteomes" id="UP000186817">
    <property type="component" value="Unassembled WGS sequence"/>
</dbReference>
<reference evidence="4 5" key="1">
    <citation type="submission" date="2016-02" db="EMBL/GenBank/DDBJ databases">
        <title>Genome analysis of coral dinoflagellate symbionts highlights evolutionary adaptations to a symbiotic lifestyle.</title>
        <authorList>
            <person name="Aranda M."/>
            <person name="Li Y."/>
            <person name="Liew Y.J."/>
            <person name="Baumgarten S."/>
            <person name="Simakov O."/>
            <person name="Wilson M."/>
            <person name="Piel J."/>
            <person name="Ashoor H."/>
            <person name="Bougouffa S."/>
            <person name="Bajic V.B."/>
            <person name="Ryu T."/>
            <person name="Ravasi T."/>
            <person name="Bayer T."/>
            <person name="Micklem G."/>
            <person name="Kim H."/>
            <person name="Bhak J."/>
            <person name="Lajeunesse T.C."/>
            <person name="Voolstra C.R."/>
        </authorList>
    </citation>
    <scope>NUCLEOTIDE SEQUENCE [LARGE SCALE GENOMIC DNA]</scope>
    <source>
        <strain evidence="4 5">CCMP2467</strain>
    </source>
</reference>
<feature type="compositionally biased region" description="Polar residues" evidence="3">
    <location>
        <begin position="741"/>
        <end position="752"/>
    </location>
</feature>
<comment type="similarity">
    <text evidence="1">Belongs to the Luc7 family.</text>
</comment>
<feature type="region of interest" description="Disordered" evidence="3">
    <location>
        <begin position="562"/>
        <end position="595"/>
    </location>
</feature>
<feature type="region of interest" description="Disordered" evidence="3">
    <location>
        <begin position="1"/>
        <end position="24"/>
    </location>
</feature>
<feature type="region of interest" description="Disordered" evidence="3">
    <location>
        <begin position="256"/>
        <end position="339"/>
    </location>
</feature>
<evidence type="ECO:0000256" key="1">
    <source>
        <dbReference type="ARBA" id="ARBA00005655"/>
    </source>
</evidence>
<feature type="compositionally biased region" description="Low complexity" evidence="3">
    <location>
        <begin position="826"/>
        <end position="837"/>
    </location>
</feature>
<dbReference type="GO" id="GO:0003729">
    <property type="term" value="F:mRNA binding"/>
    <property type="evidence" value="ECO:0007669"/>
    <property type="project" value="InterPro"/>
</dbReference>
<accession>A0A1Q9EFU4</accession>
<proteinExistence type="inferred from homology"/>
<dbReference type="AlphaFoldDB" id="A0A1Q9EFU4"/>
<dbReference type="EMBL" id="LSRX01000165">
    <property type="protein sequence ID" value="OLQ06247.1"/>
    <property type="molecule type" value="Genomic_DNA"/>
</dbReference>
<evidence type="ECO:0000313" key="5">
    <source>
        <dbReference type="Proteomes" id="UP000186817"/>
    </source>
</evidence>
<dbReference type="InterPro" id="IPR004882">
    <property type="entry name" value="Luc7-rel"/>
</dbReference>
<gene>
    <name evidence="4" type="primary">crop</name>
    <name evidence="4" type="ORF">AK812_SmicGene10530</name>
</gene>
<feature type="coiled-coil region" evidence="2">
    <location>
        <begin position="131"/>
        <end position="180"/>
    </location>
</feature>
<protein>
    <submittedName>
        <fullName evidence="4">Luc7-like protein</fullName>
    </submittedName>
</protein>